<dbReference type="InterPro" id="IPR015897">
    <property type="entry name" value="CHK_kinase-like"/>
</dbReference>
<dbReference type="EMBL" id="JAVRJZ010000007">
    <property type="protein sequence ID" value="KAK2720015.1"/>
    <property type="molecule type" value="Genomic_DNA"/>
</dbReference>
<organism evidence="2 3">
    <name type="scientific">Artemia franciscana</name>
    <name type="common">Brine shrimp</name>
    <name type="synonym">Artemia sanfranciscana</name>
    <dbReference type="NCBI Taxonomy" id="6661"/>
    <lineage>
        <taxon>Eukaryota</taxon>
        <taxon>Metazoa</taxon>
        <taxon>Ecdysozoa</taxon>
        <taxon>Arthropoda</taxon>
        <taxon>Crustacea</taxon>
        <taxon>Branchiopoda</taxon>
        <taxon>Anostraca</taxon>
        <taxon>Artemiidae</taxon>
        <taxon>Artemia</taxon>
    </lineage>
</organism>
<dbReference type="Proteomes" id="UP001187531">
    <property type="component" value="Unassembled WGS sequence"/>
</dbReference>
<gene>
    <name evidence="2" type="ORF">QYM36_004055</name>
</gene>
<keyword evidence="3" id="KW-1185">Reference proteome</keyword>
<dbReference type="InterPro" id="IPR011009">
    <property type="entry name" value="Kinase-like_dom_sf"/>
</dbReference>
<name>A0AA88I820_ARTSF</name>
<accession>A0AA88I820</accession>
<dbReference type="PANTHER" id="PTHR11012:SF58">
    <property type="entry name" value="CHK KINASE-LIKE DOMAIN-CONTAINING PROTEIN"/>
    <property type="match status" value="1"/>
</dbReference>
<protein>
    <recommendedName>
        <fullName evidence="1">CHK kinase-like domain-containing protein</fullName>
    </recommendedName>
</protein>
<dbReference type="EMBL" id="JAVRJZ010000007">
    <property type="protein sequence ID" value="KAK2720016.1"/>
    <property type="molecule type" value="Genomic_DNA"/>
</dbReference>
<dbReference type="Gene3D" id="3.90.1200.10">
    <property type="match status" value="1"/>
</dbReference>
<dbReference type="Pfam" id="PF02958">
    <property type="entry name" value="EcKL"/>
    <property type="match status" value="1"/>
</dbReference>
<evidence type="ECO:0000313" key="2">
    <source>
        <dbReference type="EMBL" id="KAK2720016.1"/>
    </source>
</evidence>
<evidence type="ECO:0000259" key="1">
    <source>
        <dbReference type="SMART" id="SM00587"/>
    </source>
</evidence>
<dbReference type="InterPro" id="IPR004119">
    <property type="entry name" value="EcKL"/>
</dbReference>
<feature type="domain" description="CHK kinase-like" evidence="1">
    <location>
        <begin position="158"/>
        <end position="348"/>
    </location>
</feature>
<dbReference type="SMART" id="SM00587">
    <property type="entry name" value="CHK"/>
    <property type="match status" value="1"/>
</dbReference>
<dbReference type="AlphaFoldDB" id="A0AA88I820"/>
<dbReference type="SUPFAM" id="SSF56112">
    <property type="entry name" value="Protein kinase-like (PK-like)"/>
    <property type="match status" value="1"/>
</dbReference>
<evidence type="ECO:0000313" key="3">
    <source>
        <dbReference type="Proteomes" id="UP001187531"/>
    </source>
</evidence>
<comment type="caution">
    <text evidence="2">The sequence shown here is derived from an EMBL/GenBank/DDBJ whole genome shotgun (WGS) entry which is preliminary data.</text>
</comment>
<sequence length="409" mass="46561">MTEESGITNEWLETILRVHLRFSKKEEEDCLGPLDNNGSPDEEKDDLTVKVINFHISLGCREGENLLSDLYAIDVHFSVNEKEKQETKSLNLMIKLLPQDPYCRRFVCEGGFDIREIHFYTTLAPVLTNFAKKKIPDFQLPVPKCYYAKYQSGSESVLVLDNLNTLDFGMADFGKGLSLEQAISAVKAIAKIHGTAIAYKHVEDIDFISAFPFLFRPDAAAVSYEELIDRGLPALSCFLRETEVPNHEEVIIRLERLQSSARDILTELLAPDTRIATITHTDFWSNNIFFREDCDDSLILDWQMVTYSRPSNDLALLFLTSLDSTIRRNHKNDLVEIYWRYLTKTTSSLGFDLETSLNYAKDDFLEELKKSELLGLLLGIGSVDLALGDSRTESRLLDALNDLCKENVF</sequence>
<proteinExistence type="predicted"/>
<reference evidence="2" key="1">
    <citation type="submission" date="2023-07" db="EMBL/GenBank/DDBJ databases">
        <title>Chromosome-level genome assembly of Artemia franciscana.</title>
        <authorList>
            <person name="Jo E."/>
        </authorList>
    </citation>
    <scope>NUCLEOTIDE SEQUENCE</scope>
    <source>
        <tissue evidence="2">Whole body</tissue>
    </source>
</reference>
<dbReference type="PANTHER" id="PTHR11012">
    <property type="entry name" value="PROTEIN KINASE-LIKE DOMAIN-CONTAINING"/>
    <property type="match status" value="1"/>
</dbReference>